<accession>A0A0R1VTC0</accession>
<evidence type="ECO:0000313" key="3">
    <source>
        <dbReference type="EMBL" id="KRM05926.1"/>
    </source>
</evidence>
<name>A0A0R1VTC0_9LACO</name>
<evidence type="ECO:0008006" key="5">
    <source>
        <dbReference type="Google" id="ProtNLM"/>
    </source>
</evidence>
<dbReference type="AlphaFoldDB" id="A0A0R1VTC0"/>
<gene>
    <name evidence="3" type="ORF">FD41_GL000677</name>
</gene>
<evidence type="ECO:0000256" key="1">
    <source>
        <dbReference type="SAM" id="MobiDB-lite"/>
    </source>
</evidence>
<evidence type="ECO:0000313" key="4">
    <source>
        <dbReference type="Proteomes" id="UP000051966"/>
    </source>
</evidence>
<reference evidence="3 4" key="1">
    <citation type="journal article" date="2015" name="Genome Announc.">
        <title>Expanding the biotechnology potential of lactobacilli through comparative genomics of 213 strains and associated genera.</title>
        <authorList>
            <person name="Sun Z."/>
            <person name="Harris H.M."/>
            <person name="McCann A."/>
            <person name="Guo C."/>
            <person name="Argimon S."/>
            <person name="Zhang W."/>
            <person name="Yang X."/>
            <person name="Jeffery I.B."/>
            <person name="Cooney J.C."/>
            <person name="Kagawa T.F."/>
            <person name="Liu W."/>
            <person name="Song Y."/>
            <person name="Salvetti E."/>
            <person name="Wrobel A."/>
            <person name="Rasinkangas P."/>
            <person name="Parkhill J."/>
            <person name="Rea M.C."/>
            <person name="O'Sullivan O."/>
            <person name="Ritari J."/>
            <person name="Douillard F.P."/>
            <person name="Paul Ross R."/>
            <person name="Yang R."/>
            <person name="Briner A.E."/>
            <person name="Felis G.E."/>
            <person name="de Vos W.M."/>
            <person name="Barrangou R."/>
            <person name="Klaenhammer T.R."/>
            <person name="Caufield P.W."/>
            <person name="Cui Y."/>
            <person name="Zhang H."/>
            <person name="O'Toole P.W."/>
        </authorList>
    </citation>
    <scope>NUCLEOTIDE SEQUENCE [LARGE SCALE GENOMIC DNA]</scope>
    <source>
        <strain evidence="3 4">DSM 18382</strain>
    </source>
</reference>
<feature type="region of interest" description="Disordered" evidence="1">
    <location>
        <begin position="48"/>
        <end position="87"/>
    </location>
</feature>
<protein>
    <recommendedName>
        <fullName evidence="5">Extracellular protein</fullName>
    </recommendedName>
</protein>
<keyword evidence="2" id="KW-0732">Signal</keyword>
<proteinExistence type="predicted"/>
<evidence type="ECO:0000256" key="2">
    <source>
        <dbReference type="SAM" id="SignalP"/>
    </source>
</evidence>
<dbReference type="EMBL" id="AZFY01000105">
    <property type="protein sequence ID" value="KRM05926.1"/>
    <property type="molecule type" value="Genomic_DNA"/>
</dbReference>
<dbReference type="Proteomes" id="UP000051966">
    <property type="component" value="Unassembled WGS sequence"/>
</dbReference>
<comment type="caution">
    <text evidence="3">The sequence shown here is derived from an EMBL/GenBank/DDBJ whole genome shotgun (WGS) entry which is preliminary data.</text>
</comment>
<feature type="compositionally biased region" description="Polar residues" evidence="1">
    <location>
        <begin position="177"/>
        <end position="192"/>
    </location>
</feature>
<organism evidence="3 4">
    <name type="scientific">Lentilactobacillus farraginis DSM 18382 = JCM 14108</name>
    <dbReference type="NCBI Taxonomy" id="1423743"/>
    <lineage>
        <taxon>Bacteria</taxon>
        <taxon>Bacillati</taxon>
        <taxon>Bacillota</taxon>
        <taxon>Bacilli</taxon>
        <taxon>Lactobacillales</taxon>
        <taxon>Lactobacillaceae</taxon>
        <taxon>Lentilactobacillus</taxon>
    </lineage>
</organism>
<feature type="region of interest" description="Disordered" evidence="1">
    <location>
        <begin position="160"/>
        <end position="203"/>
    </location>
</feature>
<feature type="compositionally biased region" description="Polar residues" evidence="1">
    <location>
        <begin position="68"/>
        <end position="86"/>
    </location>
</feature>
<feature type="compositionally biased region" description="Basic residues" evidence="1">
    <location>
        <begin position="160"/>
        <end position="169"/>
    </location>
</feature>
<keyword evidence="4" id="KW-1185">Reference proteome</keyword>
<dbReference type="PATRIC" id="fig|1423743.5.peg.691"/>
<feature type="chain" id="PRO_5038828509" description="Extracellular protein" evidence="2">
    <location>
        <begin position="31"/>
        <end position="203"/>
    </location>
</feature>
<feature type="signal peptide" evidence="2">
    <location>
        <begin position="1"/>
        <end position="30"/>
    </location>
</feature>
<dbReference type="RefSeq" id="WP_056984041.1">
    <property type="nucleotide sequence ID" value="NZ_AZFY01000105.1"/>
</dbReference>
<sequence length="203" mass="22133">MSKKFASLLMGVVVTLSLSGSFLLSNYNVAADIKAEVKVNKVGIPTSHKITPASKTTITGKQPAAVKPQSQSTKKTTSANGDNPKTATYMLKKSSKKKTSVQITKKNKAKVKIISQKQLKKLIKKQKVPSTKKLKADVQKKYGIKKGSKMQDVYVVVKKKTPNSKKASKQIKDNRSVKNGRTTQVVNNNNGASKKILAKPTQH</sequence>